<protein>
    <submittedName>
        <fullName evidence="1">Nuclear transport factor 2 family protein</fullName>
    </submittedName>
</protein>
<dbReference type="InterPro" id="IPR032710">
    <property type="entry name" value="NTF2-like_dom_sf"/>
</dbReference>
<accession>A0A848GKW6</accession>
<dbReference type="InterPro" id="IPR039437">
    <property type="entry name" value="FrzH/put_lumazine-bd"/>
</dbReference>
<proteinExistence type="predicted"/>
<dbReference type="EMBL" id="JABBGC010000001">
    <property type="protein sequence ID" value="NML38557.1"/>
    <property type="molecule type" value="Genomic_DNA"/>
</dbReference>
<dbReference type="Gene3D" id="3.10.450.50">
    <property type="match status" value="1"/>
</dbReference>
<dbReference type="RefSeq" id="WP_169225543.1">
    <property type="nucleotide sequence ID" value="NZ_JABBGC010000001.1"/>
</dbReference>
<dbReference type="Pfam" id="PF12893">
    <property type="entry name" value="Lumazine_bd_2"/>
    <property type="match status" value="1"/>
</dbReference>
<dbReference type="Proteomes" id="UP000583266">
    <property type="component" value="Unassembled WGS sequence"/>
</dbReference>
<dbReference type="AlphaFoldDB" id="A0A848GKW6"/>
<evidence type="ECO:0000313" key="1">
    <source>
        <dbReference type="EMBL" id="NML38557.1"/>
    </source>
</evidence>
<keyword evidence="2" id="KW-1185">Reference proteome</keyword>
<dbReference type="SUPFAM" id="SSF54427">
    <property type="entry name" value="NTF2-like"/>
    <property type="match status" value="1"/>
</dbReference>
<sequence>MEYIQDAEIISVLENYAEALRMGNIEQLQKTFHGDAIMYGYWDQHLVEGGIANLYDSVARHGAAPHLKARIEVLHKAGNIALVRVEYENNAAGKDGVDYHSLIKINGEWRVIAKLFQTFEK</sequence>
<reference evidence="1 2" key="1">
    <citation type="submission" date="2020-04" db="EMBL/GenBank/DDBJ databases">
        <title>Chitinophaga sp. G-6-1-13 sp. nov., isolated from soil.</title>
        <authorList>
            <person name="Dahal R.H."/>
            <person name="Chaudhary D.K."/>
        </authorList>
    </citation>
    <scope>NUCLEOTIDE SEQUENCE [LARGE SCALE GENOMIC DNA]</scope>
    <source>
        <strain evidence="1 2">G-6-1-13</strain>
    </source>
</reference>
<gene>
    <name evidence="1" type="ORF">HHL17_15210</name>
</gene>
<comment type="caution">
    <text evidence="1">The sequence shown here is derived from an EMBL/GenBank/DDBJ whole genome shotgun (WGS) entry which is preliminary data.</text>
</comment>
<organism evidence="1 2">
    <name type="scientific">Chitinophaga fulva</name>
    <dbReference type="NCBI Taxonomy" id="2728842"/>
    <lineage>
        <taxon>Bacteria</taxon>
        <taxon>Pseudomonadati</taxon>
        <taxon>Bacteroidota</taxon>
        <taxon>Chitinophagia</taxon>
        <taxon>Chitinophagales</taxon>
        <taxon>Chitinophagaceae</taxon>
        <taxon>Chitinophaga</taxon>
    </lineage>
</organism>
<name>A0A848GKW6_9BACT</name>
<evidence type="ECO:0000313" key="2">
    <source>
        <dbReference type="Proteomes" id="UP000583266"/>
    </source>
</evidence>